<keyword evidence="2" id="KW-1185">Reference proteome</keyword>
<accession>A0AB34FWV4</accession>
<reference evidence="1" key="1">
    <citation type="submission" date="2023-01" db="EMBL/GenBank/DDBJ databases">
        <title>The growth and conidiation of Purpureocillium lavendulum are regulated by nitrogen source and histone H3K14 acetylation.</title>
        <authorList>
            <person name="Tang P."/>
            <person name="Han J."/>
            <person name="Zhang C."/>
            <person name="Tang P."/>
            <person name="Qi F."/>
            <person name="Zhang K."/>
            <person name="Liang L."/>
        </authorList>
    </citation>
    <scope>NUCLEOTIDE SEQUENCE</scope>
    <source>
        <strain evidence="1">YMF1.00683</strain>
    </source>
</reference>
<comment type="caution">
    <text evidence="1">The sequence shown here is derived from an EMBL/GenBank/DDBJ whole genome shotgun (WGS) entry which is preliminary data.</text>
</comment>
<dbReference type="EMBL" id="JAQHRD010000003">
    <property type="protein sequence ID" value="KAJ6443594.1"/>
    <property type="molecule type" value="Genomic_DNA"/>
</dbReference>
<evidence type="ECO:0000313" key="1">
    <source>
        <dbReference type="EMBL" id="KAJ6443594.1"/>
    </source>
</evidence>
<proteinExistence type="predicted"/>
<dbReference type="Proteomes" id="UP001163105">
    <property type="component" value="Unassembled WGS sequence"/>
</dbReference>
<dbReference type="AlphaFoldDB" id="A0AB34FWV4"/>
<protein>
    <submittedName>
        <fullName evidence="1">Uncharacterized protein</fullName>
    </submittedName>
</protein>
<organism evidence="1 2">
    <name type="scientific">Purpureocillium lavendulum</name>
    <dbReference type="NCBI Taxonomy" id="1247861"/>
    <lineage>
        <taxon>Eukaryota</taxon>
        <taxon>Fungi</taxon>
        <taxon>Dikarya</taxon>
        <taxon>Ascomycota</taxon>
        <taxon>Pezizomycotina</taxon>
        <taxon>Sordariomycetes</taxon>
        <taxon>Hypocreomycetidae</taxon>
        <taxon>Hypocreales</taxon>
        <taxon>Ophiocordycipitaceae</taxon>
        <taxon>Purpureocillium</taxon>
    </lineage>
</organism>
<gene>
    <name evidence="1" type="ORF">O9K51_04773</name>
</gene>
<sequence>MAPITFASLDGSFKSINKAPWALEMLQMRPLAAVGKADMTPPRHRQRQIPGGDAHGVAARASVVARAQSGPFKRGAGHVVLGRSDEDREP</sequence>
<evidence type="ECO:0000313" key="2">
    <source>
        <dbReference type="Proteomes" id="UP001163105"/>
    </source>
</evidence>
<name>A0AB34FWV4_9HYPO</name>